<dbReference type="Proteomes" id="UP000002949">
    <property type="component" value="Unassembled WGS sequence"/>
</dbReference>
<proteinExistence type="predicted"/>
<gene>
    <name evidence="1" type="ORF">MEA186_31701</name>
</gene>
<name>G6YK06_9HYPH</name>
<protein>
    <submittedName>
        <fullName evidence="1">Uncharacterized protein</fullName>
    </submittedName>
</protein>
<sequence length="36" mass="4215">MPAETRRTLTKLMVRLILDHADGDLARERQEARHDV</sequence>
<keyword evidence="2" id="KW-1185">Reference proteome</keyword>
<dbReference type="AlphaFoldDB" id="G6YK06"/>
<organism evidence="1 2">
    <name type="scientific">Mesorhizobium amorphae CCNWGS0123</name>
    <dbReference type="NCBI Taxonomy" id="1082933"/>
    <lineage>
        <taxon>Bacteria</taxon>
        <taxon>Pseudomonadati</taxon>
        <taxon>Pseudomonadota</taxon>
        <taxon>Alphaproteobacteria</taxon>
        <taxon>Hyphomicrobiales</taxon>
        <taxon>Phyllobacteriaceae</taxon>
        <taxon>Mesorhizobium</taxon>
    </lineage>
</organism>
<accession>G6YK06</accession>
<dbReference type="EMBL" id="AGSN01000227">
    <property type="protein sequence ID" value="EHH04353.1"/>
    <property type="molecule type" value="Genomic_DNA"/>
</dbReference>
<evidence type="ECO:0000313" key="1">
    <source>
        <dbReference type="EMBL" id="EHH04353.1"/>
    </source>
</evidence>
<reference evidence="1 2" key="1">
    <citation type="journal article" date="2012" name="J. Bacteriol.">
        <title>Draft Genome Sequence of Plant Growth-Promoting Rhizobium Mesorhizobium amorphae, Isolated from Zinc-Lead Mine Tailings.</title>
        <authorList>
            <person name="Hao X."/>
            <person name="Lin Y."/>
            <person name="Johnstone L."/>
            <person name="Baltrus D.A."/>
            <person name="Miller S.J."/>
            <person name="Wei G."/>
            <person name="Rensing C."/>
        </authorList>
    </citation>
    <scope>NUCLEOTIDE SEQUENCE [LARGE SCALE GENOMIC DNA]</scope>
    <source>
        <strain evidence="1 2">CCNWGS0123</strain>
    </source>
</reference>
<evidence type="ECO:0000313" key="2">
    <source>
        <dbReference type="Proteomes" id="UP000002949"/>
    </source>
</evidence>